<sequence length="154" mass="17779">MTEFDVFEEIELFEEIDAPPDVVWDVLLEFERYPEWNPFVRAIEGDPTPGKRLRVRIEPPGARGMTFEPEVVVVEENRRLAWVGRLVVPFAFDGYHEVRLEPVADGDRTRLLHRETFRGALVPLLFDRESLEKGFAAMNAAIKERAERRIAAAT</sequence>
<protein>
    <submittedName>
        <fullName evidence="1">SRPBCC domain-containing protein</fullName>
    </submittedName>
</protein>
<evidence type="ECO:0000313" key="2">
    <source>
        <dbReference type="Proteomes" id="UP000637819"/>
    </source>
</evidence>
<dbReference type="CDD" id="cd07822">
    <property type="entry name" value="SRPBCC_4"/>
    <property type="match status" value="1"/>
</dbReference>
<accession>A0A8T8DYT6</accession>
<dbReference type="KEGG" id="hsal:JMJ58_15520"/>
<dbReference type="AlphaFoldDB" id="A0A8T8DYT6"/>
<dbReference type="SUPFAM" id="SSF55961">
    <property type="entry name" value="Bet v1-like"/>
    <property type="match status" value="1"/>
</dbReference>
<dbReference type="Pfam" id="PF10604">
    <property type="entry name" value="Polyketide_cyc2"/>
    <property type="match status" value="1"/>
</dbReference>
<dbReference type="OrthoDB" id="66844at2157"/>
<dbReference type="InterPro" id="IPR023393">
    <property type="entry name" value="START-like_dom_sf"/>
</dbReference>
<dbReference type="PANTHER" id="PTHR36166">
    <property type="entry name" value="CHROMOSOME 9, WHOLE GENOME SHOTGUN SEQUENCE"/>
    <property type="match status" value="1"/>
</dbReference>
<dbReference type="GeneID" id="62876562"/>
<dbReference type="PANTHER" id="PTHR36166:SF1">
    <property type="entry name" value="SRPBCC DOMAIN-CONTAINING PROTEIN"/>
    <property type="match status" value="1"/>
</dbReference>
<proteinExistence type="predicted"/>
<evidence type="ECO:0000313" key="1">
    <source>
        <dbReference type="EMBL" id="QRV14336.1"/>
    </source>
</evidence>
<gene>
    <name evidence="1" type="ORF">JMJ58_15520</name>
</gene>
<name>A0A8T8DYT6_9EURY</name>
<keyword evidence="2" id="KW-1185">Reference proteome</keyword>
<dbReference type="InterPro" id="IPR019587">
    <property type="entry name" value="Polyketide_cyclase/dehydratase"/>
</dbReference>
<dbReference type="RefSeq" id="WP_126661644.1">
    <property type="nucleotide sequence ID" value="NZ_CP069188.1"/>
</dbReference>
<organism evidence="1 2">
    <name type="scientific">Haloterrigena salifodinae</name>
    <dbReference type="NCBI Taxonomy" id="2675099"/>
    <lineage>
        <taxon>Archaea</taxon>
        <taxon>Methanobacteriati</taxon>
        <taxon>Methanobacteriota</taxon>
        <taxon>Stenosarchaea group</taxon>
        <taxon>Halobacteria</taxon>
        <taxon>Halobacteriales</taxon>
        <taxon>Natrialbaceae</taxon>
        <taxon>Haloterrigena</taxon>
    </lineage>
</organism>
<dbReference type="Gene3D" id="3.30.530.20">
    <property type="match status" value="1"/>
</dbReference>
<reference evidence="1 2" key="1">
    <citation type="submission" date="2021-01" db="EMBL/GenBank/DDBJ databases">
        <title>Genome Sequence and Methylation Pattern of Haloterrigena salifodinae BOL5-1, An Extremely Halophilic Archaeon from a Bolivian Salt Mine.</title>
        <authorList>
            <person name="DasSarma P."/>
            <person name="Anton B.P."/>
            <person name="DasSarma S.L."/>
            <person name="von Ehrenheim H.A.L."/>
            <person name="Martinez F.L."/>
            <person name="Guzman D."/>
            <person name="Roberts R.J."/>
            <person name="DasSarma S."/>
        </authorList>
    </citation>
    <scope>NUCLEOTIDE SEQUENCE [LARGE SCALE GENOMIC DNA]</scope>
    <source>
        <strain evidence="1 2">BOL5-1</strain>
    </source>
</reference>
<dbReference type="EMBL" id="CP069188">
    <property type="protein sequence ID" value="QRV14336.1"/>
    <property type="molecule type" value="Genomic_DNA"/>
</dbReference>
<dbReference type="Proteomes" id="UP000637819">
    <property type="component" value="Chromosome"/>
</dbReference>